<dbReference type="GO" id="GO:0008318">
    <property type="term" value="F:protein prenyltransferase activity"/>
    <property type="evidence" value="ECO:0007669"/>
    <property type="project" value="InterPro"/>
</dbReference>
<gene>
    <name evidence="5" type="ORF">GP486_000379</name>
</gene>
<keyword evidence="4" id="KW-0677">Repeat</keyword>
<dbReference type="GO" id="GO:0005737">
    <property type="term" value="C:cytoplasm"/>
    <property type="evidence" value="ECO:0007669"/>
    <property type="project" value="TreeGrafter"/>
</dbReference>
<sequence>MAETDAYKAFRDYVDLSRVQAIEILPSNFIGFPSAEGCSQLILVDDTSIGVPKKVLIRAFITARQNLYSLLEISCPSADTDDALLATFVILLFDPEHLTAANFRKKIILLEGQKDTADDSLGRLTLQATQRELIAIETLLTSPLHRHNKSPTLWSHRRWVLGLRLTYFRQEKETGSEFFDADWLWRHVYRPELLIVMKAGEQHPRNYYAWSHARWLIENFRSSNGAGLSSSLADGMKLVQRWCLKHQSDTSGWSFLLFLHIQAGKEVHLQDLAVSSAEEVLYFTLNFDWDLESVWVFLRNVLASPSLLPEEQRLVLIGKVRRKLEEAEVKAEDESKPNMRFIQKALVWIDLYGGGESTVDRG</sequence>
<name>A0A9P8LJ12_9PEZI</name>
<comment type="similarity">
    <text evidence="1">Belongs to the protein prenyltransferase subunit alpha family.</text>
</comment>
<accession>A0A9P8LJ12</accession>
<evidence type="ECO:0000313" key="6">
    <source>
        <dbReference type="Proteomes" id="UP000750711"/>
    </source>
</evidence>
<keyword evidence="3" id="KW-0808">Transferase</keyword>
<dbReference type="PROSITE" id="PS51147">
    <property type="entry name" value="PFTA"/>
    <property type="match status" value="1"/>
</dbReference>
<dbReference type="PANTHER" id="PTHR11129:SF3">
    <property type="entry name" value="PROTEIN PRENYLTRANSFERASE ALPHA SUBUNIT REPEAT-CONTAINING PROTEIN 1"/>
    <property type="match status" value="1"/>
</dbReference>
<protein>
    <recommendedName>
        <fullName evidence="7">Protein prenyltransferase</fullName>
    </recommendedName>
</protein>
<dbReference type="EMBL" id="JAGHQM010000023">
    <property type="protein sequence ID" value="KAH0566232.1"/>
    <property type="molecule type" value="Genomic_DNA"/>
</dbReference>
<proteinExistence type="inferred from homology"/>
<reference evidence="5" key="1">
    <citation type="submission" date="2021-03" db="EMBL/GenBank/DDBJ databases">
        <title>Comparative genomics and phylogenomic investigation of the class Geoglossomycetes provide insights into ecological specialization and systematics.</title>
        <authorList>
            <person name="Melie T."/>
            <person name="Pirro S."/>
            <person name="Miller A.N."/>
            <person name="Quandt A."/>
        </authorList>
    </citation>
    <scope>NUCLEOTIDE SEQUENCE</scope>
    <source>
        <strain evidence="5">CAQ_001_2017</strain>
    </source>
</reference>
<dbReference type="Gene3D" id="1.25.40.120">
    <property type="entry name" value="Protein prenylyltransferase"/>
    <property type="match status" value="1"/>
</dbReference>
<evidence type="ECO:0000256" key="2">
    <source>
        <dbReference type="ARBA" id="ARBA00022602"/>
    </source>
</evidence>
<dbReference type="PANTHER" id="PTHR11129">
    <property type="entry name" value="PROTEIN FARNESYLTRANSFERASE ALPHA SUBUNIT/RAB GERANYLGERANYL TRANSFERASE ALPHA SUBUNIT"/>
    <property type="match status" value="1"/>
</dbReference>
<keyword evidence="2" id="KW-0637">Prenyltransferase</keyword>
<evidence type="ECO:0000256" key="4">
    <source>
        <dbReference type="ARBA" id="ARBA00022737"/>
    </source>
</evidence>
<evidence type="ECO:0000313" key="5">
    <source>
        <dbReference type="EMBL" id="KAH0566232.1"/>
    </source>
</evidence>
<dbReference type="Pfam" id="PF01239">
    <property type="entry name" value="PPTA"/>
    <property type="match status" value="1"/>
</dbReference>
<evidence type="ECO:0000256" key="3">
    <source>
        <dbReference type="ARBA" id="ARBA00022679"/>
    </source>
</evidence>
<organism evidence="5 6">
    <name type="scientific">Trichoglossum hirsutum</name>
    <dbReference type="NCBI Taxonomy" id="265104"/>
    <lineage>
        <taxon>Eukaryota</taxon>
        <taxon>Fungi</taxon>
        <taxon>Dikarya</taxon>
        <taxon>Ascomycota</taxon>
        <taxon>Pezizomycotina</taxon>
        <taxon>Geoglossomycetes</taxon>
        <taxon>Geoglossales</taxon>
        <taxon>Geoglossaceae</taxon>
        <taxon>Trichoglossum</taxon>
    </lineage>
</organism>
<evidence type="ECO:0000256" key="1">
    <source>
        <dbReference type="ARBA" id="ARBA00006734"/>
    </source>
</evidence>
<dbReference type="SUPFAM" id="SSF48439">
    <property type="entry name" value="Protein prenylyltransferase"/>
    <property type="match status" value="1"/>
</dbReference>
<keyword evidence="6" id="KW-1185">Reference proteome</keyword>
<comment type="caution">
    <text evidence="5">The sequence shown here is derived from an EMBL/GenBank/DDBJ whole genome shotgun (WGS) entry which is preliminary data.</text>
</comment>
<evidence type="ECO:0008006" key="7">
    <source>
        <dbReference type="Google" id="ProtNLM"/>
    </source>
</evidence>
<dbReference type="AlphaFoldDB" id="A0A9P8LJ12"/>
<dbReference type="Proteomes" id="UP000750711">
    <property type="component" value="Unassembled WGS sequence"/>
</dbReference>
<dbReference type="InterPro" id="IPR002088">
    <property type="entry name" value="Prenyl_trans_a"/>
</dbReference>